<accession>A0ABR7QXT8</accession>
<evidence type="ECO:0000313" key="2">
    <source>
        <dbReference type="EMBL" id="MBC9130905.1"/>
    </source>
</evidence>
<dbReference type="Gene3D" id="1.20.1270.340">
    <property type="match status" value="1"/>
</dbReference>
<dbReference type="Proteomes" id="UP000651208">
    <property type="component" value="Unassembled WGS sequence"/>
</dbReference>
<feature type="coiled-coil region" evidence="1">
    <location>
        <begin position="2"/>
        <end position="29"/>
    </location>
</feature>
<proteinExistence type="predicted"/>
<organism evidence="2 3">
    <name type="scientific">Frischella japonica</name>
    <dbReference type="NCBI Taxonomy" id="2741544"/>
    <lineage>
        <taxon>Bacteria</taxon>
        <taxon>Pseudomonadati</taxon>
        <taxon>Pseudomonadota</taxon>
        <taxon>Gammaproteobacteria</taxon>
        <taxon>Orbales</taxon>
        <taxon>Orbaceae</taxon>
        <taxon>Frischella</taxon>
    </lineage>
</organism>
<sequence length="175" mass="20871">MNNQTKLLLQKLQQTIDQLENSIEPYQQLILNSPCFDISLFKRAPAKAGYNFYFLEIKHNYQKLEELVEKNNHGQYFAAIEYLTEHLCYQIEALNRELANIQPEDRTNSQLPTQSLYDKYNIHLDYLRRLQAMKYELQQFDKSNPTLIQKMTVLDQRIARCQYALMKLEEQIDSL</sequence>
<protein>
    <submittedName>
        <fullName evidence="2">Primosomal replication protein</fullName>
    </submittedName>
</protein>
<keyword evidence="1" id="KW-0175">Coiled coil</keyword>
<name>A0ABR7QXT8_9GAMM</name>
<keyword evidence="3" id="KW-1185">Reference proteome</keyword>
<evidence type="ECO:0000256" key="1">
    <source>
        <dbReference type="SAM" id="Coils"/>
    </source>
</evidence>
<dbReference type="Pfam" id="PF07445">
    <property type="entry name" value="PriC"/>
    <property type="match status" value="1"/>
</dbReference>
<dbReference type="InterPro" id="IPR010890">
    <property type="entry name" value="PriC"/>
</dbReference>
<comment type="caution">
    <text evidence="2">The sequence shown here is derived from an EMBL/GenBank/DDBJ whole genome shotgun (WGS) entry which is preliminary data.</text>
</comment>
<dbReference type="RefSeq" id="WP_187755349.1">
    <property type="nucleotide sequence ID" value="NZ_JABURY010000015.1"/>
</dbReference>
<evidence type="ECO:0000313" key="3">
    <source>
        <dbReference type="Proteomes" id="UP000651208"/>
    </source>
</evidence>
<dbReference type="EMBL" id="JABURY010000015">
    <property type="protein sequence ID" value="MBC9130905.1"/>
    <property type="molecule type" value="Genomic_DNA"/>
</dbReference>
<reference evidence="2 3" key="1">
    <citation type="submission" date="2020-06" db="EMBL/GenBank/DDBJ databases">
        <title>Frischella cerana isolated from Apis cerana gut homogenate.</title>
        <authorList>
            <person name="Wolter L.A."/>
            <person name="Suenami S."/>
            <person name="Miyazaki R."/>
        </authorList>
    </citation>
    <scope>NUCLEOTIDE SEQUENCE [LARGE SCALE GENOMIC DNA]</scope>
    <source>
        <strain evidence="2 3">Ac13</strain>
    </source>
</reference>
<dbReference type="InterPro" id="IPR038338">
    <property type="entry name" value="PriC_sf"/>
</dbReference>
<gene>
    <name evidence="2" type="ORF">FcAc13_06230</name>
</gene>